<gene>
    <name evidence="3" type="ORF">Dcae01_03364</name>
</gene>
<evidence type="ECO:0000313" key="4">
    <source>
        <dbReference type="Proteomes" id="UP001423409"/>
    </source>
</evidence>
<sequence length="133" mass="14299">MTLVRPSDTLALVNLTDQALRVRAVEAASTYDVEALVQVTQAYMTSGSRKGARTSPKTLAAYSLAVRDFIPWAQNHGVQLLRPGRRDGGRYVAQLQTRPSQGRGKTGTLSVSTVAQRPVPGLTVSRRHGSATP</sequence>
<proteinExistence type="predicted"/>
<feature type="region of interest" description="Disordered" evidence="2">
    <location>
        <begin position="96"/>
        <end position="133"/>
    </location>
</feature>
<dbReference type="SUPFAM" id="SSF47823">
    <property type="entry name" value="lambda integrase-like, N-terminal domain"/>
    <property type="match status" value="1"/>
</dbReference>
<reference evidence="3 4" key="1">
    <citation type="submission" date="2024-02" db="EMBL/GenBank/DDBJ databases">
        <title>Deinococcus caeni NBRC 101312.</title>
        <authorList>
            <person name="Ichikawa N."/>
            <person name="Katano-Makiyama Y."/>
            <person name="Hidaka K."/>
        </authorList>
    </citation>
    <scope>NUCLEOTIDE SEQUENCE [LARGE SCALE GENOMIC DNA]</scope>
    <source>
        <strain evidence="3 4">NBRC 101312</strain>
    </source>
</reference>
<organism evidence="3 4">
    <name type="scientific">Deinococcus caeni</name>
    <dbReference type="NCBI Taxonomy" id="569127"/>
    <lineage>
        <taxon>Bacteria</taxon>
        <taxon>Thermotogati</taxon>
        <taxon>Deinococcota</taxon>
        <taxon>Deinococci</taxon>
        <taxon>Deinococcales</taxon>
        <taxon>Deinococcaceae</taxon>
        <taxon>Deinococcus</taxon>
    </lineage>
</organism>
<evidence type="ECO:0008006" key="5">
    <source>
        <dbReference type="Google" id="ProtNLM"/>
    </source>
</evidence>
<keyword evidence="1" id="KW-0238">DNA-binding</keyword>
<evidence type="ECO:0000313" key="3">
    <source>
        <dbReference type="EMBL" id="GAA5441823.1"/>
    </source>
</evidence>
<dbReference type="EMBL" id="BAABQU010000090">
    <property type="protein sequence ID" value="GAA5441823.1"/>
    <property type="molecule type" value="Genomic_DNA"/>
</dbReference>
<dbReference type="Proteomes" id="UP001423409">
    <property type="component" value="Unassembled WGS sequence"/>
</dbReference>
<accession>A0ABP9UGH8</accession>
<name>A0ABP9UGH8_9DEIO</name>
<comment type="caution">
    <text evidence="3">The sequence shown here is derived from an EMBL/GenBank/DDBJ whole genome shotgun (WGS) entry which is preliminary data.</text>
</comment>
<dbReference type="Gene3D" id="1.10.150.130">
    <property type="match status" value="1"/>
</dbReference>
<dbReference type="InterPro" id="IPR010998">
    <property type="entry name" value="Integrase_recombinase_N"/>
</dbReference>
<evidence type="ECO:0000256" key="1">
    <source>
        <dbReference type="ARBA" id="ARBA00023125"/>
    </source>
</evidence>
<evidence type="ECO:0000256" key="2">
    <source>
        <dbReference type="SAM" id="MobiDB-lite"/>
    </source>
</evidence>
<keyword evidence="4" id="KW-1185">Reference proteome</keyword>
<protein>
    <recommendedName>
        <fullName evidence="5">Core-binding (CB) domain-containing protein</fullName>
    </recommendedName>
</protein>